<dbReference type="AlphaFoldDB" id="A0AAV2MQP4"/>
<dbReference type="GO" id="GO:0030513">
    <property type="term" value="P:positive regulation of BMP signaling pathway"/>
    <property type="evidence" value="ECO:0007669"/>
    <property type="project" value="TreeGrafter"/>
</dbReference>
<dbReference type="EMBL" id="OZ035831">
    <property type="protein sequence ID" value="CAL1615391.1"/>
    <property type="molecule type" value="Genomic_DNA"/>
</dbReference>
<dbReference type="PROSITE" id="PS01208">
    <property type="entry name" value="VWFC_1"/>
    <property type="match status" value="1"/>
</dbReference>
<dbReference type="SMART" id="SM00215">
    <property type="entry name" value="VWC_out"/>
    <property type="match status" value="1"/>
</dbReference>
<keyword evidence="3" id="KW-0732">Signal</keyword>
<evidence type="ECO:0000256" key="1">
    <source>
        <dbReference type="ARBA" id="ARBA00004613"/>
    </source>
</evidence>
<reference evidence="5 6" key="1">
    <citation type="submission" date="2024-04" db="EMBL/GenBank/DDBJ databases">
        <authorList>
            <person name="Waldvogel A.-M."/>
            <person name="Schoenle A."/>
        </authorList>
    </citation>
    <scope>NUCLEOTIDE SEQUENCE [LARGE SCALE GENOMIC DNA]</scope>
</reference>
<name>A0AAV2MQP4_KNICA</name>
<comment type="subcellular location">
    <subcellularLocation>
        <location evidence="1">Secreted</location>
    </subcellularLocation>
</comment>
<evidence type="ECO:0000259" key="4">
    <source>
        <dbReference type="PROSITE" id="PS50184"/>
    </source>
</evidence>
<dbReference type="InterPro" id="IPR001007">
    <property type="entry name" value="VWF_dom"/>
</dbReference>
<dbReference type="Pfam" id="PF00093">
    <property type="entry name" value="VWC"/>
    <property type="match status" value="1"/>
</dbReference>
<dbReference type="PANTHER" id="PTHR46698:SF6">
    <property type="entry name" value="KIELIN_CHORDIN-LIKE PROTEIN"/>
    <property type="match status" value="1"/>
</dbReference>
<gene>
    <name evidence="5" type="ORF">KC01_LOCUS41356</name>
</gene>
<protein>
    <recommendedName>
        <fullName evidence="4">VWFC domain-containing protein</fullName>
    </recommendedName>
</protein>
<evidence type="ECO:0000313" key="6">
    <source>
        <dbReference type="Proteomes" id="UP001497482"/>
    </source>
</evidence>
<feature type="domain" description="VWFC" evidence="4">
    <location>
        <begin position="38"/>
        <end position="98"/>
    </location>
</feature>
<dbReference type="PANTHER" id="PTHR46698">
    <property type="entry name" value="CROSSVEINLESS 2"/>
    <property type="match status" value="1"/>
</dbReference>
<evidence type="ECO:0000256" key="2">
    <source>
        <dbReference type="ARBA" id="ARBA00022525"/>
    </source>
</evidence>
<dbReference type="PROSITE" id="PS50184">
    <property type="entry name" value="VWFC_2"/>
    <property type="match status" value="2"/>
</dbReference>
<feature type="domain" description="VWFC" evidence="4">
    <location>
        <begin position="102"/>
        <end position="162"/>
    </location>
</feature>
<dbReference type="SMART" id="SM00214">
    <property type="entry name" value="VWC"/>
    <property type="match status" value="2"/>
</dbReference>
<dbReference type="GO" id="GO:0005576">
    <property type="term" value="C:extracellular region"/>
    <property type="evidence" value="ECO:0007669"/>
    <property type="project" value="UniProtKB-SubCell"/>
</dbReference>
<dbReference type="SUPFAM" id="SSF57603">
    <property type="entry name" value="FnI-like domain"/>
    <property type="match status" value="2"/>
</dbReference>
<evidence type="ECO:0000256" key="3">
    <source>
        <dbReference type="ARBA" id="ARBA00022729"/>
    </source>
</evidence>
<dbReference type="Gene3D" id="6.20.200.20">
    <property type="match status" value="2"/>
</dbReference>
<dbReference type="Proteomes" id="UP001497482">
    <property type="component" value="Chromosome 9"/>
</dbReference>
<accession>A0AAV2MQP4</accession>
<proteinExistence type="predicted"/>
<dbReference type="InterPro" id="IPR052424">
    <property type="entry name" value="Kielin_Chordin-BMP_Reg"/>
</dbReference>
<keyword evidence="6" id="KW-1185">Reference proteome</keyword>
<keyword evidence="2" id="KW-0964">Secreted</keyword>
<dbReference type="Pfam" id="PF23334">
    <property type="entry name" value="VWC2L_2nd"/>
    <property type="match status" value="1"/>
</dbReference>
<evidence type="ECO:0000313" key="5">
    <source>
        <dbReference type="EMBL" id="CAL1615391.1"/>
    </source>
</evidence>
<organism evidence="5 6">
    <name type="scientific">Knipowitschia caucasica</name>
    <name type="common">Caucasian dwarf goby</name>
    <name type="synonym">Pomatoschistus caucasicus</name>
    <dbReference type="NCBI Taxonomy" id="637954"/>
    <lineage>
        <taxon>Eukaryota</taxon>
        <taxon>Metazoa</taxon>
        <taxon>Chordata</taxon>
        <taxon>Craniata</taxon>
        <taxon>Vertebrata</taxon>
        <taxon>Euteleostomi</taxon>
        <taxon>Actinopterygii</taxon>
        <taxon>Neopterygii</taxon>
        <taxon>Teleostei</taxon>
        <taxon>Neoteleostei</taxon>
        <taxon>Acanthomorphata</taxon>
        <taxon>Gobiaria</taxon>
        <taxon>Gobiiformes</taxon>
        <taxon>Gobioidei</taxon>
        <taxon>Gobiidae</taxon>
        <taxon>Gobiinae</taxon>
        <taxon>Knipowitschia</taxon>
    </lineage>
</organism>
<sequence>MVLCTNTVCPNPQCDFQKGERLRIPANKCCPECISSQGSCQSEGVTYGEGSVWQPSPCQRCLCSGQSVSCSPLSCPALNCPADHTEHTIEGECCPQCVRNGGSCRWEDREYRDGEQFESGLCSRCVCSDGEIQCSVAECPSVSCKTNENLVIRTGQCCPECVTNPCLSAGKQYQVCALFHHTLHL</sequence>